<dbReference type="InterPro" id="IPR029001">
    <property type="entry name" value="ITPase-like_fam"/>
</dbReference>
<dbReference type="eggNOG" id="COG0424">
    <property type="taxonomic scope" value="Bacteria"/>
</dbReference>
<dbReference type="InterPro" id="IPR003697">
    <property type="entry name" value="Maf-like"/>
</dbReference>
<dbReference type="CDD" id="cd00555">
    <property type="entry name" value="Maf"/>
    <property type="match status" value="1"/>
</dbReference>
<dbReference type="EC" id="3.6.1.9" evidence="3"/>
<feature type="site" description="Important for substrate specificity" evidence="3">
    <location>
        <position position="158"/>
    </location>
</feature>
<comment type="subcellular location">
    <subcellularLocation>
        <location evidence="3">Cytoplasm</location>
    </subcellularLocation>
</comment>
<dbReference type="PANTHER" id="PTHR43213:SF5">
    <property type="entry name" value="BIFUNCTIONAL DTTP_UTP PYROPHOSPHATASE_METHYLTRANSFERASE PROTEIN-RELATED"/>
    <property type="match status" value="1"/>
</dbReference>
<comment type="similarity">
    <text evidence="3">Belongs to the Maf family. YhdE subfamily.</text>
</comment>
<evidence type="ECO:0000313" key="4">
    <source>
        <dbReference type="EMBL" id="KGR90436.1"/>
    </source>
</evidence>
<dbReference type="SUPFAM" id="SSF52972">
    <property type="entry name" value="ITPase-like"/>
    <property type="match status" value="1"/>
</dbReference>
<sequence length="195" mass="21694">MNFTTNHQLVLASSSPRRKELFSKLGVPFEVVTSNVEETSVEANTVVDYVREVALLKARDVKKRVFNKTVIGADTIVVFEDTLLHKPKSEEEAIAHLSKLSNNVHSVFTAVVIIDRDGHEETIVEETKVYFKTLSPNLIKAYVDTGDPFDKAGGYGIQTDGALFIDRIEGDYNNVVGFPLATVFEKLISLNILHI</sequence>
<keyword evidence="5" id="KW-1185">Reference proteome</keyword>
<dbReference type="GO" id="GO:0036221">
    <property type="term" value="F:UTP diphosphatase activity"/>
    <property type="evidence" value="ECO:0007669"/>
    <property type="project" value="RHEA"/>
</dbReference>
<comment type="caution">
    <text evidence="3">Lacks conserved residue(s) required for the propagation of feature annotation.</text>
</comment>
<dbReference type="NCBIfam" id="TIGR00172">
    <property type="entry name" value="maf"/>
    <property type="match status" value="1"/>
</dbReference>
<evidence type="ECO:0000313" key="5">
    <source>
        <dbReference type="Proteomes" id="UP000030595"/>
    </source>
</evidence>
<dbReference type="GO" id="GO:0036218">
    <property type="term" value="F:dTTP diphosphatase activity"/>
    <property type="evidence" value="ECO:0007669"/>
    <property type="project" value="RHEA"/>
</dbReference>
<name>A0A0A3J0G7_9BACL</name>
<feature type="site" description="Important for substrate specificity" evidence="3">
    <location>
        <position position="75"/>
    </location>
</feature>
<comment type="caution">
    <text evidence="4">The sequence shown here is derived from an EMBL/GenBank/DDBJ whole genome shotgun (WGS) entry which is preliminary data.</text>
</comment>
<dbReference type="OrthoDB" id="9807767at2"/>
<accession>A0A0A3J0G7</accession>
<keyword evidence="3" id="KW-0963">Cytoplasm</keyword>
<dbReference type="GO" id="GO:0009117">
    <property type="term" value="P:nucleotide metabolic process"/>
    <property type="evidence" value="ECO:0007669"/>
    <property type="project" value="UniProtKB-KW"/>
</dbReference>
<comment type="catalytic activity">
    <reaction evidence="3">
        <text>dTTP + H2O = dTMP + diphosphate + H(+)</text>
        <dbReference type="Rhea" id="RHEA:28534"/>
        <dbReference type="ChEBI" id="CHEBI:15377"/>
        <dbReference type="ChEBI" id="CHEBI:15378"/>
        <dbReference type="ChEBI" id="CHEBI:33019"/>
        <dbReference type="ChEBI" id="CHEBI:37568"/>
        <dbReference type="ChEBI" id="CHEBI:63528"/>
        <dbReference type="EC" id="3.6.1.9"/>
    </reaction>
</comment>
<keyword evidence="3" id="KW-0546">Nucleotide metabolism</keyword>
<dbReference type="RefSeq" id="WP_036176828.1">
    <property type="nucleotide sequence ID" value="NZ_AVCZ01000019.1"/>
</dbReference>
<dbReference type="AlphaFoldDB" id="A0A0A3J0G7"/>
<feature type="site" description="Important for substrate specificity" evidence="3">
    <location>
        <position position="17"/>
    </location>
</feature>
<dbReference type="PANTHER" id="PTHR43213">
    <property type="entry name" value="BIFUNCTIONAL DTTP/UTP PYROPHOSPHATASE/METHYLTRANSFERASE PROTEIN-RELATED"/>
    <property type="match status" value="1"/>
</dbReference>
<organism evidence="4 5">
    <name type="scientific">Ureibacillus massiliensis 4400831 = CIP 108448 = CCUG 49529</name>
    <dbReference type="NCBI Taxonomy" id="1211035"/>
    <lineage>
        <taxon>Bacteria</taxon>
        <taxon>Bacillati</taxon>
        <taxon>Bacillota</taxon>
        <taxon>Bacilli</taxon>
        <taxon>Bacillales</taxon>
        <taxon>Caryophanaceae</taxon>
        <taxon>Ureibacillus</taxon>
    </lineage>
</organism>
<comment type="catalytic activity">
    <reaction evidence="3">
        <text>UTP + H2O = UMP + diphosphate + H(+)</text>
        <dbReference type="Rhea" id="RHEA:29395"/>
        <dbReference type="ChEBI" id="CHEBI:15377"/>
        <dbReference type="ChEBI" id="CHEBI:15378"/>
        <dbReference type="ChEBI" id="CHEBI:33019"/>
        <dbReference type="ChEBI" id="CHEBI:46398"/>
        <dbReference type="ChEBI" id="CHEBI:57865"/>
        <dbReference type="EC" id="3.6.1.9"/>
    </reaction>
</comment>
<dbReference type="PIRSF" id="PIRSF006305">
    <property type="entry name" value="Maf"/>
    <property type="match status" value="1"/>
</dbReference>
<dbReference type="EMBL" id="JPVQ01000019">
    <property type="protein sequence ID" value="KGR90436.1"/>
    <property type="molecule type" value="Genomic_DNA"/>
</dbReference>
<comment type="function">
    <text evidence="3">Nucleoside triphosphate pyrophosphatase that hydrolyzes dTTP and UTP. May have a dual role in cell division arrest and in preventing the incorporation of modified nucleotides into cellular nucleic acids.</text>
</comment>
<comment type="cofactor">
    <cofactor evidence="1 3">
        <name>a divalent metal cation</name>
        <dbReference type="ChEBI" id="CHEBI:60240"/>
    </cofactor>
</comment>
<dbReference type="Pfam" id="PF02545">
    <property type="entry name" value="Maf"/>
    <property type="match status" value="1"/>
</dbReference>
<dbReference type="GO" id="GO:0005737">
    <property type="term" value="C:cytoplasm"/>
    <property type="evidence" value="ECO:0007669"/>
    <property type="project" value="UniProtKB-SubCell"/>
</dbReference>
<feature type="active site" description="Proton acceptor" evidence="3">
    <location>
        <position position="74"/>
    </location>
</feature>
<dbReference type="HAMAP" id="MF_00528">
    <property type="entry name" value="Maf"/>
    <property type="match status" value="1"/>
</dbReference>
<evidence type="ECO:0000256" key="1">
    <source>
        <dbReference type="ARBA" id="ARBA00001968"/>
    </source>
</evidence>
<evidence type="ECO:0000256" key="2">
    <source>
        <dbReference type="ARBA" id="ARBA00022801"/>
    </source>
</evidence>
<gene>
    <name evidence="4" type="ORF">CD30_11525</name>
</gene>
<reference evidence="4 5" key="1">
    <citation type="submission" date="2014-02" db="EMBL/GenBank/DDBJ databases">
        <title>Draft genome sequence of Lysinibacillus massiliensis CCUG 49529.</title>
        <authorList>
            <person name="Zhang F."/>
            <person name="Wang G."/>
            <person name="Zhang L."/>
        </authorList>
    </citation>
    <scope>NUCLEOTIDE SEQUENCE [LARGE SCALE GENOMIC DNA]</scope>
    <source>
        <strain evidence="4 5">CCUG 49529</strain>
    </source>
</reference>
<proteinExistence type="inferred from homology"/>
<protein>
    <recommendedName>
        <fullName evidence="3">dTTP/UTP pyrophosphatase</fullName>
        <shortName evidence="3">dTTPase/UTPase</shortName>
        <ecNumber evidence="3">3.6.1.9</ecNumber>
    </recommendedName>
    <alternativeName>
        <fullName evidence="3">Nucleoside triphosphate pyrophosphatase</fullName>
    </alternativeName>
    <alternativeName>
        <fullName evidence="3">Nucleotide pyrophosphatase</fullName>
        <shortName evidence="3">Nucleotide PPase</shortName>
    </alternativeName>
</protein>
<evidence type="ECO:0000256" key="3">
    <source>
        <dbReference type="HAMAP-Rule" id="MF_00528"/>
    </source>
</evidence>
<dbReference type="Proteomes" id="UP000030595">
    <property type="component" value="Unassembled WGS sequence"/>
</dbReference>
<keyword evidence="2 3" id="KW-0378">Hydrolase</keyword>
<dbReference type="Gene3D" id="3.90.950.10">
    <property type="match status" value="1"/>
</dbReference>